<keyword evidence="2" id="KW-1185">Reference proteome</keyword>
<dbReference type="OrthoDB" id="289162at2759"/>
<dbReference type="AlphaFoldDB" id="A0A3S5ANY8"/>
<dbReference type="InterPro" id="IPR027417">
    <property type="entry name" value="P-loop_NTPase"/>
</dbReference>
<gene>
    <name evidence="1" type="ORF">PXEA_LOCUS27666</name>
</gene>
<dbReference type="EMBL" id="CAAALY010247234">
    <property type="protein sequence ID" value="VEL34226.1"/>
    <property type="molecule type" value="Genomic_DNA"/>
</dbReference>
<dbReference type="Proteomes" id="UP000784294">
    <property type="component" value="Unassembled WGS sequence"/>
</dbReference>
<evidence type="ECO:0000313" key="2">
    <source>
        <dbReference type="Proteomes" id="UP000784294"/>
    </source>
</evidence>
<organism evidence="1 2">
    <name type="scientific">Protopolystoma xenopodis</name>
    <dbReference type="NCBI Taxonomy" id="117903"/>
    <lineage>
        <taxon>Eukaryota</taxon>
        <taxon>Metazoa</taxon>
        <taxon>Spiralia</taxon>
        <taxon>Lophotrochozoa</taxon>
        <taxon>Platyhelminthes</taxon>
        <taxon>Monogenea</taxon>
        <taxon>Polyopisthocotylea</taxon>
        <taxon>Polystomatidea</taxon>
        <taxon>Polystomatidae</taxon>
        <taxon>Protopolystoma</taxon>
    </lineage>
</organism>
<comment type="caution">
    <text evidence="1">The sequence shown here is derived from an EMBL/GenBank/DDBJ whole genome shotgun (WGS) entry which is preliminary data.</text>
</comment>
<protein>
    <submittedName>
        <fullName evidence="1">Uncharacterized protein</fullName>
    </submittedName>
</protein>
<accession>A0A3S5ANY8</accession>
<dbReference type="Gene3D" id="3.40.50.300">
    <property type="entry name" value="P-loop containing nucleotide triphosphate hydrolases"/>
    <property type="match status" value="1"/>
</dbReference>
<evidence type="ECO:0000313" key="1">
    <source>
        <dbReference type="EMBL" id="VEL34226.1"/>
    </source>
</evidence>
<sequence length="182" mass="20470">MASVAAKLSGVKRCAKSSNLITYHAIVPDLQNIGRAKRLGHAFDLSKRLNLEEYAKTRNVSLTEFLTDSTRSLEDNTSELIEKLTKCIYNSSPKNIRRIVILNFSLQISELTDRVYGLADFIFNIRSFDKEIYSKEAIANPLDEYDGMLTVFGGLPWMGFGNSGSLEPALRPLTLTWTFKLP</sequence>
<proteinExistence type="predicted"/>
<reference evidence="1" key="1">
    <citation type="submission" date="2018-11" db="EMBL/GenBank/DDBJ databases">
        <authorList>
            <consortium name="Pathogen Informatics"/>
        </authorList>
    </citation>
    <scope>NUCLEOTIDE SEQUENCE</scope>
</reference>
<name>A0A3S5ANY8_9PLAT</name>